<dbReference type="PANTHER" id="PTHR32046:SF11">
    <property type="entry name" value="IMMUNE-ASSOCIATED NUCLEOTIDE-BINDING PROTEIN 10-LIKE"/>
    <property type="match status" value="1"/>
</dbReference>
<dbReference type="InterPro" id="IPR027417">
    <property type="entry name" value="P-loop_NTPase"/>
</dbReference>
<reference evidence="3" key="2">
    <citation type="submission" date="2020-10" db="UniProtKB">
        <authorList>
            <consortium name="WormBaseParasite"/>
        </authorList>
    </citation>
    <scope>IDENTIFICATION</scope>
</reference>
<feature type="domain" description="G" evidence="1">
    <location>
        <begin position="522"/>
        <end position="586"/>
    </location>
</feature>
<reference evidence="2" key="1">
    <citation type="journal article" date="2013" name="Genetics">
        <title>The draft genome and transcriptome of Panagrellus redivivus are shaped by the harsh demands of a free-living lifestyle.</title>
        <authorList>
            <person name="Srinivasan J."/>
            <person name="Dillman A.R."/>
            <person name="Macchietto M.G."/>
            <person name="Heikkinen L."/>
            <person name="Lakso M."/>
            <person name="Fracchia K.M."/>
            <person name="Antoshechkin I."/>
            <person name="Mortazavi A."/>
            <person name="Wong G."/>
            <person name="Sternberg P.W."/>
        </authorList>
    </citation>
    <scope>NUCLEOTIDE SEQUENCE [LARGE SCALE GENOMIC DNA]</scope>
    <source>
        <strain evidence="2">MT8872</strain>
    </source>
</reference>
<keyword evidence="2" id="KW-1185">Reference proteome</keyword>
<organism evidence="2 3">
    <name type="scientific">Panagrellus redivivus</name>
    <name type="common">Microworm</name>
    <dbReference type="NCBI Taxonomy" id="6233"/>
    <lineage>
        <taxon>Eukaryota</taxon>
        <taxon>Metazoa</taxon>
        <taxon>Ecdysozoa</taxon>
        <taxon>Nematoda</taxon>
        <taxon>Chromadorea</taxon>
        <taxon>Rhabditida</taxon>
        <taxon>Tylenchina</taxon>
        <taxon>Panagrolaimomorpha</taxon>
        <taxon>Panagrolaimoidea</taxon>
        <taxon>Panagrolaimidae</taxon>
        <taxon>Panagrellus</taxon>
    </lineage>
</organism>
<evidence type="ECO:0000313" key="2">
    <source>
        <dbReference type="Proteomes" id="UP000492821"/>
    </source>
</evidence>
<accession>A0A7E4ZQY9</accession>
<dbReference type="Gene3D" id="3.40.50.300">
    <property type="entry name" value="P-loop containing nucleotide triphosphate hydrolases"/>
    <property type="match status" value="1"/>
</dbReference>
<evidence type="ECO:0000259" key="1">
    <source>
        <dbReference type="Pfam" id="PF01926"/>
    </source>
</evidence>
<proteinExistence type="predicted"/>
<dbReference type="Pfam" id="PF01926">
    <property type="entry name" value="MMR_HSR1"/>
    <property type="match status" value="1"/>
</dbReference>
<dbReference type="AlphaFoldDB" id="A0A7E4ZQY9"/>
<name>A0A7E4ZQY9_PANRE</name>
<dbReference type="Proteomes" id="UP000492821">
    <property type="component" value="Unassembled WGS sequence"/>
</dbReference>
<dbReference type="PANTHER" id="PTHR32046">
    <property type="entry name" value="G DOMAIN-CONTAINING PROTEIN"/>
    <property type="match status" value="1"/>
</dbReference>
<dbReference type="CDD" id="cd00882">
    <property type="entry name" value="Ras_like_GTPase"/>
    <property type="match status" value="1"/>
</dbReference>
<dbReference type="WBParaSite" id="Pan_g12182.t1">
    <property type="protein sequence ID" value="Pan_g12182.t1"/>
    <property type="gene ID" value="Pan_g12182"/>
</dbReference>
<dbReference type="SUPFAM" id="SSF52540">
    <property type="entry name" value="P-loop containing nucleoside triphosphate hydrolases"/>
    <property type="match status" value="1"/>
</dbReference>
<dbReference type="InterPro" id="IPR006073">
    <property type="entry name" value="GTP-bd"/>
</dbReference>
<sequence length="1235" mass="139138">MCIVEYDTARKPDVYGNHYIIACINNDKVESQTKKLRAREPIYSTKSYPCAVLKNYVDIRQRTLADVFPDINRYDFRDPIMLGKMEKPSNQSITKNEFFKQTTNLRAGDLAKCLLVDIRRRLSLSTTYETVFDSGATEAVNLAFTLISSYLPALQKEGTPPLDIKELMLKLNNQFISFVHNYYNYLKEVYRGGAEIFNHGSIYTKLQQIYNCMKDQSYQTVNGVFCSVYENPSADKSLICVTNNNFDKLLDIFLSRGFTTLKFIKVPPQEDDDWYALIKNEKWKISFTTNLNVLEIPPNNNSRSVLYKTSCVNGHTGDYYWVCTECQNMIKVNQQAKLVCTCGIGNNPVTVNPECYQCVLKNRTSEKPVITVDTNLSPVEEAFVCNRPADQTTAETSCIHFTKGLVTTEPVTFSICSLTTALKKKTEKCIKVQKFWHFYALHAKLSAPKPHTYTVLVIGSSGAGKSTLLNSIYCMQQHGTLEHAANNEIKCILPVTLEETGEAFDGIYENNDNEHYASVGQSVTQHPKDYVLDYGTFKIRFVDTPGITDTRGFDQDAENIKFIQEHLLKLKEVHAVMFVIKNSEVKLSAEFENTMLALFGILPRTAIQNCFFVYTFAAPDFQPGAARTPLTTLLAKFSKQHNVELSLDTSNEYCVDNGILRKLLHCQKSSERFAISSYADYWKANSESISRMFQDVTKVNPILCEDFKLAAKMKELGDVLRPYGKGDKGKLTSDAKRLMASVANGSLHGIAIYCRNKSEGEKSIGNDEWETVQEVWRAKDEGVLKKAAEIDALIKDLQQAQRDAAPGGTVRDVGIVDTVEYLPVYESNKDIGHRSEDHLTEANDQPEPSVMPIAVTVYAERFGNSVRSISCHQEVDLQKTSTDYGSLLDERVFNVREPIIDVEHVSIDVANNDNLVSNADVNAPDVQLSSLLAPTECQTTPLVTILVIGTSETNNKAFIECVYRGKQKELEQASKSYAPVKEPGRRTTNGCIIDYGSYEVGFISLVDSDSPINWKLYPEVHGFIFVTSVYSSYPPDDLQLRKSLGRVPRNALKNCCIVNVVISTSAASTALSEYMIKFHSEHALEDEINHFSVDSDLIKRHEYTTRHYVDTLDTIKSNVEELIFTIAESPVTFNELKVTECLTQIGDTLFAKVTITQAEKRLLATVVSKTMSVLAQRIRKKYGNNIAAPLSDHEWHAADNWEISENLIRYVREINGYINPVMNFEQQSDISSTRL</sequence>
<evidence type="ECO:0000313" key="3">
    <source>
        <dbReference type="WBParaSite" id="Pan_g12182.t1"/>
    </source>
</evidence>
<protein>
    <submittedName>
        <fullName evidence="3">G domain-containing protein</fullName>
    </submittedName>
</protein>
<dbReference type="GO" id="GO:0005525">
    <property type="term" value="F:GTP binding"/>
    <property type="evidence" value="ECO:0007669"/>
    <property type="project" value="InterPro"/>
</dbReference>